<dbReference type="EC" id="3.5.1.18" evidence="3"/>
<dbReference type="EMBL" id="CP011542">
    <property type="protein sequence ID" value="AKK05542.1"/>
    <property type="molecule type" value="Genomic_DNA"/>
</dbReference>
<dbReference type="InterPro" id="IPR002933">
    <property type="entry name" value="Peptidase_M20"/>
</dbReference>
<dbReference type="AlphaFoldDB" id="A0A0G3H327"/>
<evidence type="ECO:0000256" key="3">
    <source>
        <dbReference type="NCBIfam" id="TIGR01900"/>
    </source>
</evidence>
<dbReference type="Pfam" id="PF01546">
    <property type="entry name" value="Peptidase_M20"/>
    <property type="match status" value="1"/>
</dbReference>
<reference evidence="6" key="2">
    <citation type="submission" date="2015-05" db="EMBL/GenBank/DDBJ databases">
        <title>Complete genome sequence of Corynebacterium mustelae DSM 45274, isolated from various tissues of a male ferret with lethal sepsis.</title>
        <authorList>
            <person name="Ruckert C."/>
            <person name="Albersmeier A."/>
            <person name="Winkler A."/>
            <person name="Tauch A."/>
        </authorList>
    </citation>
    <scope>NUCLEOTIDE SEQUENCE [LARGE SCALE GENOMIC DNA]</scope>
    <source>
        <strain evidence="6">DSM 45274</strain>
    </source>
</reference>
<dbReference type="PANTHER" id="PTHR43808">
    <property type="entry name" value="ACETYLORNITHINE DEACETYLASE"/>
    <property type="match status" value="1"/>
</dbReference>
<keyword evidence="1" id="KW-0479">Metal-binding</keyword>
<evidence type="ECO:0000256" key="1">
    <source>
        <dbReference type="ARBA" id="ARBA00022723"/>
    </source>
</evidence>
<evidence type="ECO:0000259" key="4">
    <source>
        <dbReference type="Pfam" id="PF07687"/>
    </source>
</evidence>
<dbReference type="GO" id="GO:0046872">
    <property type="term" value="F:metal ion binding"/>
    <property type="evidence" value="ECO:0007669"/>
    <property type="project" value="UniProtKB-KW"/>
</dbReference>
<keyword evidence="6" id="KW-1185">Reference proteome</keyword>
<dbReference type="Gene3D" id="3.40.630.10">
    <property type="entry name" value="Zn peptidases"/>
    <property type="match status" value="1"/>
</dbReference>
<accession>A0A0G3H327</accession>
<feature type="domain" description="Peptidase M20 dimerisation" evidence="4">
    <location>
        <begin position="172"/>
        <end position="270"/>
    </location>
</feature>
<evidence type="ECO:0000313" key="5">
    <source>
        <dbReference type="EMBL" id="AKK05542.1"/>
    </source>
</evidence>
<proteinExistence type="predicted"/>
<dbReference type="PATRIC" id="fig|571915.4.peg.1283"/>
<dbReference type="GO" id="GO:0008777">
    <property type="term" value="F:acetylornithine deacetylase activity"/>
    <property type="evidence" value="ECO:0007669"/>
    <property type="project" value="TreeGrafter"/>
</dbReference>
<dbReference type="OrthoDB" id="7055905at2"/>
<dbReference type="NCBIfam" id="TIGR01900">
    <property type="entry name" value="dapE-gram_pos"/>
    <property type="match status" value="1"/>
</dbReference>
<dbReference type="InterPro" id="IPR010174">
    <property type="entry name" value="Succinyl-DAP_deSuclase_DapE"/>
</dbReference>
<dbReference type="InterPro" id="IPR050072">
    <property type="entry name" value="Peptidase_M20A"/>
</dbReference>
<evidence type="ECO:0000313" key="6">
    <source>
        <dbReference type="Proteomes" id="UP000035199"/>
    </source>
</evidence>
<organism evidence="5 6">
    <name type="scientific">Corynebacterium mustelae</name>
    <dbReference type="NCBI Taxonomy" id="571915"/>
    <lineage>
        <taxon>Bacteria</taxon>
        <taxon>Bacillati</taxon>
        <taxon>Actinomycetota</taxon>
        <taxon>Actinomycetes</taxon>
        <taxon>Mycobacteriales</taxon>
        <taxon>Corynebacteriaceae</taxon>
        <taxon>Corynebacterium</taxon>
    </lineage>
</organism>
<keyword evidence="2 5" id="KW-0378">Hydrolase</keyword>
<evidence type="ECO:0000256" key="2">
    <source>
        <dbReference type="ARBA" id="ARBA00022801"/>
    </source>
</evidence>
<dbReference type="InterPro" id="IPR011650">
    <property type="entry name" value="Peptidase_M20_dimer"/>
</dbReference>
<dbReference type="RefSeq" id="WP_047261732.1">
    <property type="nucleotide sequence ID" value="NZ_CP011542.1"/>
</dbReference>
<dbReference type="InterPro" id="IPR036264">
    <property type="entry name" value="Bact_exopeptidase_dim_dom"/>
</dbReference>
<gene>
    <name evidence="5" type="primary">dapE</name>
    <name evidence="5" type="ORF">CMUST_06030</name>
</gene>
<dbReference type="Gene3D" id="3.30.70.360">
    <property type="match status" value="1"/>
</dbReference>
<dbReference type="GO" id="GO:0009089">
    <property type="term" value="P:lysine biosynthetic process via diaminopimelate"/>
    <property type="evidence" value="ECO:0007669"/>
    <property type="project" value="UniProtKB-UniRule"/>
</dbReference>
<reference evidence="5 6" key="1">
    <citation type="journal article" date="2015" name="Genome Announc.">
        <title>Complete Genome Sequence of the Type Strain Corynebacterium mustelae DSM 45274, Isolated from Various Tissues of a Male Ferret with Lethal Sepsis.</title>
        <authorList>
            <person name="Ruckert C."/>
            <person name="Eimer J."/>
            <person name="Winkler A."/>
            <person name="Tauch A."/>
        </authorList>
    </citation>
    <scope>NUCLEOTIDE SEQUENCE [LARGE SCALE GENOMIC DNA]</scope>
    <source>
        <strain evidence="5 6">DSM 45274</strain>
    </source>
</reference>
<name>A0A0G3H327_9CORY</name>
<protein>
    <recommendedName>
        <fullName evidence="3">Succinyl-diaminopimelate desuccinylase</fullName>
        <ecNumber evidence="3">3.5.1.18</ecNumber>
    </recommendedName>
</protein>
<dbReference type="SUPFAM" id="SSF53187">
    <property type="entry name" value="Zn-dependent exopeptidases"/>
    <property type="match status" value="1"/>
</dbReference>
<dbReference type="SUPFAM" id="SSF55031">
    <property type="entry name" value="Bacterial exopeptidase dimerisation domain"/>
    <property type="match status" value="1"/>
</dbReference>
<dbReference type="GO" id="GO:0006526">
    <property type="term" value="P:L-arginine biosynthetic process"/>
    <property type="evidence" value="ECO:0007669"/>
    <property type="project" value="TreeGrafter"/>
</dbReference>
<dbReference type="KEGG" id="cmv:CMUST_06030"/>
<dbReference type="PANTHER" id="PTHR43808:SF31">
    <property type="entry name" value="N-ACETYL-L-CITRULLINE DEACETYLASE"/>
    <property type="match status" value="1"/>
</dbReference>
<dbReference type="STRING" id="571915.CMUST_06030"/>
<dbReference type="GO" id="GO:0009014">
    <property type="term" value="F:succinyl-diaminopimelate desuccinylase activity"/>
    <property type="evidence" value="ECO:0007669"/>
    <property type="project" value="UniProtKB-UniRule"/>
</dbReference>
<dbReference type="Proteomes" id="UP000035199">
    <property type="component" value="Chromosome"/>
</dbReference>
<dbReference type="Pfam" id="PF07687">
    <property type="entry name" value="M20_dimer"/>
    <property type="match status" value="1"/>
</dbReference>
<sequence length="362" mass="39152">MVNLLADPIDLTADLVNIYSVSHAEKDIADTLEIALQKIPNIEVLRHQNSLVARTSRGFSHRVILAGHVDTVPTADNIPVTRGPDSNGNDTLFGCGTVDMKSGLAVYAHVFATLANDPRLQFDLTLICYEGEEVASEYNGLGLIEKTHPDWLTGDVALLGEPSGAVIEAGCQGSIRLRVTAHGVRAHSARAWLGENAMHKLAPVITNIAQYQAQEILVDGCLYHEGINIVHCESGVATNTIPDEAWMFVNFRFAPHRSIDEALAHLLEVLDLPEGVDFDVDDAVPAARPGLDQEAVAKLIDATGGTFRAKYGWTDVARFSELGIPAVNFGPGDPSFCHKKDEQCPTYMITEVATTLMAYLTA</sequence>